<dbReference type="PRINTS" id="PR00080">
    <property type="entry name" value="SDRFAMILY"/>
</dbReference>
<organism evidence="5 6">
    <name type="scientific">Rubrobacter xylanophilus</name>
    <dbReference type="NCBI Taxonomy" id="49319"/>
    <lineage>
        <taxon>Bacteria</taxon>
        <taxon>Bacillati</taxon>
        <taxon>Actinomycetota</taxon>
        <taxon>Rubrobacteria</taxon>
        <taxon>Rubrobacterales</taxon>
        <taxon>Rubrobacteraceae</taxon>
        <taxon>Rubrobacter</taxon>
    </lineage>
</organism>
<dbReference type="InterPro" id="IPR002347">
    <property type="entry name" value="SDR_fam"/>
</dbReference>
<evidence type="ECO:0000313" key="5">
    <source>
        <dbReference type="EMBL" id="BBL79527.1"/>
    </source>
</evidence>
<dbReference type="Proteomes" id="UP000318065">
    <property type="component" value="Chromosome"/>
</dbReference>
<dbReference type="EMBL" id="AP019791">
    <property type="protein sequence ID" value="BBL79527.1"/>
    <property type="molecule type" value="Genomic_DNA"/>
</dbReference>
<dbReference type="FunFam" id="3.40.50.720:FF:000084">
    <property type="entry name" value="Short-chain dehydrogenase reductase"/>
    <property type="match status" value="1"/>
</dbReference>
<dbReference type="InterPro" id="IPR057326">
    <property type="entry name" value="KR_dom"/>
</dbReference>
<dbReference type="CDD" id="cd05233">
    <property type="entry name" value="SDR_c"/>
    <property type="match status" value="1"/>
</dbReference>
<keyword evidence="6" id="KW-1185">Reference proteome</keyword>
<dbReference type="Gene3D" id="3.40.50.720">
    <property type="entry name" value="NAD(P)-binding Rossmann-like Domain"/>
    <property type="match status" value="1"/>
</dbReference>
<feature type="domain" description="Ketoreductase" evidence="4">
    <location>
        <begin position="6"/>
        <end position="186"/>
    </location>
</feature>
<protein>
    <submittedName>
        <fullName evidence="5">Sorbitol-6-phosphate 2-dehydrogenase</fullName>
    </submittedName>
</protein>
<gene>
    <name evidence="5" type="ORF">RxyAA322_13810</name>
</gene>
<proteinExistence type="inferred from homology"/>
<evidence type="ECO:0000259" key="4">
    <source>
        <dbReference type="SMART" id="SM00822"/>
    </source>
</evidence>
<dbReference type="InterPro" id="IPR036291">
    <property type="entry name" value="NAD(P)-bd_dom_sf"/>
</dbReference>
<evidence type="ECO:0000256" key="1">
    <source>
        <dbReference type="ARBA" id="ARBA00006484"/>
    </source>
</evidence>
<dbReference type="SUPFAM" id="SSF51735">
    <property type="entry name" value="NAD(P)-binding Rossmann-fold domains"/>
    <property type="match status" value="1"/>
</dbReference>
<keyword evidence="2" id="KW-0560">Oxidoreductase</keyword>
<dbReference type="SMART" id="SM00822">
    <property type="entry name" value="PKS_KR"/>
    <property type="match status" value="1"/>
</dbReference>
<dbReference type="PANTHER" id="PTHR43180:SF66">
    <property type="entry name" value="SHORT-CHAIN DEHYDROGENASE_REDUCTASE FAMILY PROTEIN"/>
    <property type="match status" value="1"/>
</dbReference>
<name>A0A510HM60_9ACTN</name>
<dbReference type="PANTHER" id="PTHR43180">
    <property type="entry name" value="3-OXOACYL-(ACYL-CARRIER-PROTEIN) REDUCTASE (AFU_ORTHOLOGUE AFUA_6G11210)"/>
    <property type="match status" value="1"/>
</dbReference>
<dbReference type="Pfam" id="PF00106">
    <property type="entry name" value="adh_short"/>
    <property type="match status" value="1"/>
</dbReference>
<dbReference type="GO" id="GO:0016491">
    <property type="term" value="F:oxidoreductase activity"/>
    <property type="evidence" value="ECO:0007669"/>
    <property type="project" value="UniProtKB-KW"/>
</dbReference>
<evidence type="ECO:0000256" key="2">
    <source>
        <dbReference type="ARBA" id="ARBA00023002"/>
    </source>
</evidence>
<evidence type="ECO:0000313" key="6">
    <source>
        <dbReference type="Proteomes" id="UP000318065"/>
    </source>
</evidence>
<sequence length="250" mass="26680">MMLEGKVAVITGAGSGIGRATVLKFVREGARVVAAELDERRGEEVVREARESGGEAVFVRTDVSDFEQVEAAVERAVEEYGTLDVMFNNAGIGHYAPLLEHDPEHYDRVVRVNQYGVYHGILAAGRKMVALENPGVIINTASVYAFLASPGVIGYHASKGAVKMMTQAAALELAPHGIRVVAVAPGGVDTPIIQGYKEMGLGERLARGQMRRRLQTPEQIAGAVALLATDEADAINGSVVMTDDGYAEFK</sequence>
<dbReference type="AlphaFoldDB" id="A0A510HM60"/>
<accession>A0A510HM60</accession>
<dbReference type="PRINTS" id="PR00081">
    <property type="entry name" value="GDHRDH"/>
</dbReference>
<reference evidence="5" key="1">
    <citation type="journal article" date="2019" name="Microbiol. Resour. Announc.">
        <title>Complete Genome Sequence of Rubrobacter xylanophilus Strain AA3-22, Isolated from Arima Onsen in Japan.</title>
        <authorList>
            <person name="Tomariguchi N."/>
            <person name="Miyazaki K."/>
        </authorList>
    </citation>
    <scope>NUCLEOTIDE SEQUENCE [LARGE SCALE GENOMIC DNA]</scope>
    <source>
        <strain evidence="5">AA3-22</strain>
    </source>
</reference>
<comment type="similarity">
    <text evidence="1 3">Belongs to the short-chain dehydrogenases/reductases (SDR) family.</text>
</comment>
<evidence type="ECO:0000256" key="3">
    <source>
        <dbReference type="RuleBase" id="RU000363"/>
    </source>
</evidence>